<dbReference type="EMBL" id="JACGCI010000002">
    <property type="protein sequence ID" value="KAF6765633.1"/>
    <property type="molecule type" value="Genomic_DNA"/>
</dbReference>
<evidence type="ECO:0008006" key="4">
    <source>
        <dbReference type="Google" id="ProtNLM"/>
    </source>
</evidence>
<evidence type="ECO:0000313" key="3">
    <source>
        <dbReference type="Proteomes" id="UP000521943"/>
    </source>
</evidence>
<dbReference type="AlphaFoldDB" id="A0A8H6MDT6"/>
<organism evidence="2 3">
    <name type="scientific">Ephemerocybe angulata</name>
    <dbReference type="NCBI Taxonomy" id="980116"/>
    <lineage>
        <taxon>Eukaryota</taxon>
        <taxon>Fungi</taxon>
        <taxon>Dikarya</taxon>
        <taxon>Basidiomycota</taxon>
        <taxon>Agaricomycotina</taxon>
        <taxon>Agaricomycetes</taxon>
        <taxon>Agaricomycetidae</taxon>
        <taxon>Agaricales</taxon>
        <taxon>Agaricineae</taxon>
        <taxon>Psathyrellaceae</taxon>
        <taxon>Ephemerocybe</taxon>
    </lineage>
</organism>
<sequence>MCLHSAPFFLLLLHVTLIKRAKDMQLCRAYVVIYVNVSNGSRVGLKVPASMPAKVAFSEMNHHRGSVPHALCPSLFTQPFWL</sequence>
<protein>
    <recommendedName>
        <fullName evidence="4">Secreted protein</fullName>
    </recommendedName>
</protein>
<feature type="chain" id="PRO_5034083355" description="Secreted protein" evidence="1">
    <location>
        <begin position="22"/>
        <end position="82"/>
    </location>
</feature>
<feature type="signal peptide" evidence="1">
    <location>
        <begin position="1"/>
        <end position="21"/>
    </location>
</feature>
<evidence type="ECO:0000313" key="2">
    <source>
        <dbReference type="EMBL" id="KAF6765633.1"/>
    </source>
</evidence>
<name>A0A8H6MDT6_9AGAR</name>
<dbReference type="Proteomes" id="UP000521943">
    <property type="component" value="Unassembled WGS sequence"/>
</dbReference>
<feature type="non-terminal residue" evidence="2">
    <location>
        <position position="82"/>
    </location>
</feature>
<comment type="caution">
    <text evidence="2">The sequence shown here is derived from an EMBL/GenBank/DDBJ whole genome shotgun (WGS) entry which is preliminary data.</text>
</comment>
<reference evidence="2 3" key="1">
    <citation type="submission" date="2020-07" db="EMBL/GenBank/DDBJ databases">
        <title>Comparative genomics of pyrophilous fungi reveals a link between fire events and developmental genes.</title>
        <authorList>
            <consortium name="DOE Joint Genome Institute"/>
            <person name="Steindorff A.S."/>
            <person name="Carver A."/>
            <person name="Calhoun S."/>
            <person name="Stillman K."/>
            <person name="Liu H."/>
            <person name="Lipzen A."/>
            <person name="Pangilinan J."/>
            <person name="Labutti K."/>
            <person name="Bruns T.D."/>
            <person name="Grigoriev I.V."/>
        </authorList>
    </citation>
    <scope>NUCLEOTIDE SEQUENCE [LARGE SCALE GENOMIC DNA]</scope>
    <source>
        <strain evidence="2 3">CBS 144469</strain>
    </source>
</reference>
<gene>
    <name evidence="2" type="ORF">DFP72DRAFT_868262</name>
</gene>
<keyword evidence="1" id="KW-0732">Signal</keyword>
<keyword evidence="3" id="KW-1185">Reference proteome</keyword>
<accession>A0A8H6MDT6</accession>
<proteinExistence type="predicted"/>
<evidence type="ECO:0000256" key="1">
    <source>
        <dbReference type="SAM" id="SignalP"/>
    </source>
</evidence>